<dbReference type="Proteomes" id="UP001500503">
    <property type="component" value="Unassembled WGS sequence"/>
</dbReference>
<dbReference type="EMBL" id="BAABHF010000009">
    <property type="protein sequence ID" value="GAA4483550.1"/>
    <property type="molecule type" value="Genomic_DNA"/>
</dbReference>
<proteinExistence type="predicted"/>
<keyword evidence="2" id="KW-1185">Reference proteome</keyword>
<accession>A0ABP8PB39</accession>
<reference evidence="2" key="1">
    <citation type="journal article" date="2019" name="Int. J. Syst. Evol. Microbiol.">
        <title>The Global Catalogue of Microorganisms (GCM) 10K type strain sequencing project: providing services to taxonomists for standard genome sequencing and annotation.</title>
        <authorList>
            <consortium name="The Broad Institute Genomics Platform"/>
            <consortium name="The Broad Institute Genome Sequencing Center for Infectious Disease"/>
            <person name="Wu L."/>
            <person name="Ma J."/>
        </authorList>
    </citation>
    <scope>NUCLEOTIDE SEQUENCE [LARGE SCALE GENOMIC DNA]</scope>
    <source>
        <strain evidence="2">JCM 17933</strain>
    </source>
</reference>
<organism evidence="1 2">
    <name type="scientific">Actinoallomurus oryzae</name>
    <dbReference type="NCBI Taxonomy" id="502180"/>
    <lineage>
        <taxon>Bacteria</taxon>
        <taxon>Bacillati</taxon>
        <taxon>Actinomycetota</taxon>
        <taxon>Actinomycetes</taxon>
        <taxon>Streptosporangiales</taxon>
        <taxon>Thermomonosporaceae</taxon>
        <taxon>Actinoallomurus</taxon>
    </lineage>
</organism>
<protein>
    <submittedName>
        <fullName evidence="1">Uncharacterized protein</fullName>
    </submittedName>
</protein>
<evidence type="ECO:0000313" key="1">
    <source>
        <dbReference type="EMBL" id="GAA4483550.1"/>
    </source>
</evidence>
<comment type="caution">
    <text evidence="1">The sequence shown here is derived from an EMBL/GenBank/DDBJ whole genome shotgun (WGS) entry which is preliminary data.</text>
</comment>
<evidence type="ECO:0000313" key="2">
    <source>
        <dbReference type="Proteomes" id="UP001500503"/>
    </source>
</evidence>
<gene>
    <name evidence="1" type="ORF">GCM10023191_005260</name>
</gene>
<name>A0ABP8PB39_9ACTN</name>
<sequence length="114" mass="12279">MWVVIADRHPRLADVFPDLVSDIAQALSVEGPDSFVETFKDLLFYGPCSDHGSPCLMTAPPGTPCPAITYVEVDDEPIAMLRLDVDDDSGVATAITHVEVLDGRDLGDRPDPAN</sequence>